<reference evidence="4" key="1">
    <citation type="submission" date="2017-02" db="UniProtKB">
        <authorList>
            <consortium name="WormBaseParasite"/>
        </authorList>
    </citation>
    <scope>IDENTIFICATION</scope>
</reference>
<protein>
    <submittedName>
        <fullName evidence="4">PCNA-clamp-associated factor</fullName>
    </submittedName>
</protein>
<evidence type="ECO:0000313" key="3">
    <source>
        <dbReference type="Proteomes" id="UP000271162"/>
    </source>
</evidence>
<dbReference type="WBParaSite" id="NBR_0001051901-mRNA-1">
    <property type="protein sequence ID" value="NBR_0001051901-mRNA-1"/>
    <property type="gene ID" value="NBR_0001051901"/>
</dbReference>
<feature type="region of interest" description="Disordered" evidence="1">
    <location>
        <begin position="1"/>
        <end position="74"/>
    </location>
</feature>
<gene>
    <name evidence="2" type="ORF">NBR_LOCUS10520</name>
</gene>
<proteinExistence type="predicted"/>
<dbReference type="AlphaFoldDB" id="A0A0N4Y3V2"/>
<accession>A0A0N4Y3V2</accession>
<name>A0A0N4Y3V2_NIPBR</name>
<reference evidence="2 3" key="2">
    <citation type="submission" date="2018-11" db="EMBL/GenBank/DDBJ databases">
        <authorList>
            <consortium name="Pathogen Informatics"/>
        </authorList>
    </citation>
    <scope>NUCLEOTIDE SEQUENCE [LARGE SCALE GENOMIC DNA]</scope>
</reference>
<evidence type="ECO:0000313" key="4">
    <source>
        <dbReference type="WBParaSite" id="NBR_0001051901-mRNA-1"/>
    </source>
</evidence>
<sequence length="97" mass="10616">MAPPRAESPERQRRRSAGAVYPAKPHNSFVREKHAKPKDKQHTAESPAKNSKGIPTGDVMPSTTSFFSRSARGGNDEMRRLKDCKAPPVANSLLGSF</sequence>
<dbReference type="EMBL" id="UYSL01020331">
    <property type="protein sequence ID" value="VDL74109.1"/>
    <property type="molecule type" value="Genomic_DNA"/>
</dbReference>
<dbReference type="Proteomes" id="UP000271162">
    <property type="component" value="Unassembled WGS sequence"/>
</dbReference>
<evidence type="ECO:0000256" key="1">
    <source>
        <dbReference type="SAM" id="MobiDB-lite"/>
    </source>
</evidence>
<keyword evidence="3" id="KW-1185">Reference proteome</keyword>
<organism evidence="4">
    <name type="scientific">Nippostrongylus brasiliensis</name>
    <name type="common">Rat hookworm</name>
    <dbReference type="NCBI Taxonomy" id="27835"/>
    <lineage>
        <taxon>Eukaryota</taxon>
        <taxon>Metazoa</taxon>
        <taxon>Ecdysozoa</taxon>
        <taxon>Nematoda</taxon>
        <taxon>Chromadorea</taxon>
        <taxon>Rhabditida</taxon>
        <taxon>Rhabditina</taxon>
        <taxon>Rhabditomorpha</taxon>
        <taxon>Strongyloidea</taxon>
        <taxon>Heligmosomidae</taxon>
        <taxon>Nippostrongylus</taxon>
    </lineage>
</organism>
<evidence type="ECO:0000313" key="2">
    <source>
        <dbReference type="EMBL" id="VDL74109.1"/>
    </source>
</evidence>